<dbReference type="EMBL" id="SSUX01000009">
    <property type="protein sequence ID" value="THJ44869.1"/>
    <property type="molecule type" value="Genomic_DNA"/>
</dbReference>
<evidence type="ECO:0000256" key="3">
    <source>
        <dbReference type="ARBA" id="ARBA00022448"/>
    </source>
</evidence>
<dbReference type="InterPro" id="IPR051174">
    <property type="entry name" value="Cytochrome_c-type_ET"/>
</dbReference>
<evidence type="ECO:0000313" key="17">
    <source>
        <dbReference type="EMBL" id="ANB53165.1"/>
    </source>
</evidence>
<feature type="binding site" description="axial binding residue" evidence="15">
    <location>
        <position position="134"/>
    </location>
    <ligand>
        <name>heme</name>
        <dbReference type="ChEBI" id="CHEBI:30413"/>
        <label>3</label>
    </ligand>
    <ligandPart>
        <name>Fe</name>
        <dbReference type="ChEBI" id="CHEBI:18248"/>
    </ligandPart>
</feature>
<keyword evidence="4 13" id="KW-1003">Cell membrane</keyword>
<dbReference type="InterPro" id="IPR009154">
    <property type="entry name" value="Membr-bd_4haem_cyt_TorC"/>
</dbReference>
<gene>
    <name evidence="21" type="primary">torY</name>
    <name evidence="21" type="ORF">AERO8C_70518</name>
    <name evidence="20" type="ORF">CJF24_09345</name>
    <name evidence="19" type="ORF">E8Q35_13815</name>
    <name evidence="18" type="ORF">NS965_12285</name>
    <name evidence="17" type="ORF">WM43_11095</name>
</gene>
<dbReference type="EMBL" id="NQMC01000022">
    <property type="protein sequence ID" value="TYD45161.1"/>
    <property type="molecule type" value="Genomic_DNA"/>
</dbReference>
<evidence type="ECO:0000313" key="19">
    <source>
        <dbReference type="EMBL" id="THJ44869.1"/>
    </source>
</evidence>
<evidence type="ECO:0000256" key="9">
    <source>
        <dbReference type="ARBA" id="ARBA00022982"/>
    </source>
</evidence>
<dbReference type="STRING" id="654.AMS64_21850"/>
<dbReference type="GO" id="GO:0020037">
    <property type="term" value="F:heme binding"/>
    <property type="evidence" value="ECO:0007669"/>
    <property type="project" value="UniProtKB-UniRule"/>
</dbReference>
<evidence type="ECO:0000313" key="20">
    <source>
        <dbReference type="EMBL" id="TYD45161.1"/>
    </source>
</evidence>
<dbReference type="Proteomes" id="UP000309618">
    <property type="component" value="Unassembled WGS sequence"/>
</dbReference>
<dbReference type="EMBL" id="JANLFC010000037">
    <property type="protein sequence ID" value="MCR4449157.1"/>
    <property type="molecule type" value="Genomic_DNA"/>
</dbReference>
<organism evidence="21 25">
    <name type="scientific">Aeromonas veronii</name>
    <dbReference type="NCBI Taxonomy" id="654"/>
    <lineage>
        <taxon>Bacteria</taxon>
        <taxon>Pseudomonadati</taxon>
        <taxon>Pseudomonadota</taxon>
        <taxon>Gammaproteobacteria</taxon>
        <taxon>Aeromonadales</taxon>
        <taxon>Aeromonadaceae</taxon>
        <taxon>Aeromonas</taxon>
    </lineage>
</organism>
<keyword evidence="6 13" id="KW-0349">Heme</keyword>
<keyword evidence="11 13" id="KW-0408">Iron</keyword>
<dbReference type="FunFam" id="1.10.3820.10:FF:000001">
    <property type="entry name" value="Cytochrome c-type protein"/>
    <property type="match status" value="1"/>
</dbReference>
<keyword evidence="5 13" id="KW-0997">Cell inner membrane</keyword>
<feature type="binding site" description="covalent" evidence="14">
    <location>
        <position position="165"/>
    </location>
    <ligand>
        <name>heme</name>
        <dbReference type="ChEBI" id="CHEBI:30413"/>
        <label>4</label>
    </ligand>
</feature>
<feature type="binding site" description="axial binding residue" evidence="15">
    <location>
        <position position="45"/>
    </location>
    <ligand>
        <name>heme</name>
        <dbReference type="ChEBI" id="CHEBI:30413"/>
        <label>1</label>
    </ligand>
    <ligandPart>
        <name>Fe</name>
        <dbReference type="ChEBI" id="CHEBI:18248"/>
    </ligandPart>
</feature>
<evidence type="ECO:0000256" key="10">
    <source>
        <dbReference type="ARBA" id="ARBA00022989"/>
    </source>
</evidence>
<feature type="binding site" description="covalent" evidence="14">
    <location>
        <position position="73"/>
    </location>
    <ligand>
        <name>heme</name>
        <dbReference type="ChEBI" id="CHEBI:30413"/>
        <label>2</label>
    </ligand>
</feature>
<dbReference type="PANTHER" id="PTHR30333">
    <property type="entry name" value="CYTOCHROME C-TYPE PROTEIN"/>
    <property type="match status" value="1"/>
</dbReference>
<reference evidence="20 24" key="2">
    <citation type="submission" date="2017-08" db="EMBL/GenBank/DDBJ databases">
        <title>Aeromonas veronii bv sobria strain NS22 whole genome sequencing.</title>
        <authorList>
            <person name="Katharios P."/>
            <person name="Ha V.Q."/>
            <person name="Smyrli M."/>
        </authorList>
    </citation>
    <scope>NUCLEOTIDE SEQUENCE [LARGE SCALE GENOMIC DNA]</scope>
    <source>
        <strain evidence="20 24">NS22</strain>
    </source>
</reference>
<dbReference type="Proteomes" id="UP000439123">
    <property type="component" value="Unassembled WGS sequence"/>
</dbReference>
<accession>A0A165STT2</accession>
<keyword evidence="8 13" id="KW-0479">Metal-binding</keyword>
<feature type="binding site" description="axial binding residue" evidence="15">
    <location>
        <position position="166"/>
    </location>
    <ligand>
        <name>heme</name>
        <dbReference type="ChEBI" id="CHEBI:30413"/>
        <label>4</label>
    </ligand>
    <ligandPart>
        <name>Fe</name>
        <dbReference type="ChEBI" id="CHEBI:18248"/>
    </ligandPart>
</feature>
<comment type="similarity">
    <text evidence="2 13">Belongs to the TorC/TorY family.</text>
</comment>
<feature type="binding site" description="axial binding residue" evidence="15">
    <location>
        <position position="327"/>
    </location>
    <ligand>
        <name>heme</name>
        <dbReference type="ChEBI" id="CHEBI:30413"/>
        <label>5</label>
    </ligand>
    <ligandPart>
        <name>Fe</name>
        <dbReference type="ChEBI" id="CHEBI:18248"/>
    </ligandPart>
</feature>
<evidence type="ECO:0000313" key="22">
    <source>
        <dbReference type="Proteomes" id="UP000076809"/>
    </source>
</evidence>
<dbReference type="Gene3D" id="1.10.3820.10">
    <property type="entry name" value="Di-heme elbow motif domain"/>
    <property type="match status" value="1"/>
</dbReference>
<proteinExistence type="inferred from homology"/>
<name>A0A165STT2_AERVE</name>
<dbReference type="InterPro" id="IPR036909">
    <property type="entry name" value="Cyt_c-like_dom_sf"/>
</dbReference>
<comment type="PTM">
    <text evidence="14">Binds 5 heme groups per subunit.</text>
</comment>
<feature type="binding site" description="covalent" evidence="14">
    <location>
        <position position="323"/>
    </location>
    <ligand>
        <name>heme</name>
        <dbReference type="ChEBI" id="CHEBI:30413"/>
        <label>5</label>
    </ligand>
</feature>
<comment type="subcellular location">
    <subcellularLocation>
        <location evidence="1">Cell inner membrane</location>
        <topology evidence="1">Single-pass type II membrane protein</topology>
    </subcellularLocation>
</comment>
<evidence type="ECO:0000256" key="5">
    <source>
        <dbReference type="ARBA" id="ARBA00022519"/>
    </source>
</evidence>
<evidence type="ECO:0000313" key="18">
    <source>
        <dbReference type="EMBL" id="MCR4449157.1"/>
    </source>
</evidence>
<keyword evidence="24" id="KW-1185">Reference proteome</keyword>
<feature type="binding site" description="axial binding residue" evidence="15">
    <location>
        <position position="74"/>
    </location>
    <ligand>
        <name>heme</name>
        <dbReference type="ChEBI" id="CHEBI:30413"/>
        <label>2</label>
    </ligand>
    <ligandPart>
        <name>Fe</name>
        <dbReference type="ChEBI" id="CHEBI:18248"/>
    </ligandPart>
</feature>
<evidence type="ECO:0000313" key="21">
    <source>
        <dbReference type="EMBL" id="VXA88890.1"/>
    </source>
</evidence>
<dbReference type="GO" id="GO:0005886">
    <property type="term" value="C:plasma membrane"/>
    <property type="evidence" value="ECO:0007669"/>
    <property type="project" value="UniProtKB-SubCell"/>
</dbReference>
<dbReference type="Proteomes" id="UP001204061">
    <property type="component" value="Unassembled WGS sequence"/>
</dbReference>
<dbReference type="EMBL" id="CABWLC010000020">
    <property type="protein sequence ID" value="VXA88890.1"/>
    <property type="molecule type" value="Genomic_DNA"/>
</dbReference>
<feature type="binding site" description="covalent" evidence="14">
    <location>
        <position position="133"/>
    </location>
    <ligand>
        <name>heme</name>
        <dbReference type="ChEBI" id="CHEBI:30413"/>
        <label>3</label>
    </ligand>
</feature>
<evidence type="ECO:0000256" key="8">
    <source>
        <dbReference type="ARBA" id="ARBA00022723"/>
    </source>
</evidence>
<evidence type="ECO:0000256" key="2">
    <source>
        <dbReference type="ARBA" id="ARBA00006417"/>
    </source>
</evidence>
<dbReference type="InterPro" id="IPR038266">
    <property type="entry name" value="NapC/NirT_cytc_sf"/>
</dbReference>
<keyword evidence="3 13" id="KW-0813">Transport</keyword>
<dbReference type="OMA" id="FNANQWI"/>
<feature type="domain" description="NapC/NirT cytochrome c N-terminal" evidence="16">
    <location>
        <begin position="8"/>
        <end position="176"/>
    </location>
</feature>
<dbReference type="InterPro" id="IPR005126">
    <property type="entry name" value="NapC/NirT_cyt_c_N"/>
</dbReference>
<accession>A0A653LBW5</accession>
<feature type="binding site" description="covalent" evidence="14">
    <location>
        <position position="41"/>
    </location>
    <ligand>
        <name>heme</name>
        <dbReference type="ChEBI" id="CHEBI:30413"/>
        <label>1</label>
    </ligand>
</feature>
<evidence type="ECO:0000256" key="6">
    <source>
        <dbReference type="ARBA" id="ARBA00022617"/>
    </source>
</evidence>
<evidence type="ECO:0000313" key="25">
    <source>
        <dbReference type="Proteomes" id="UP000439123"/>
    </source>
</evidence>
<evidence type="ECO:0000259" key="16">
    <source>
        <dbReference type="Pfam" id="PF03264"/>
    </source>
</evidence>
<dbReference type="SUPFAM" id="SSF46626">
    <property type="entry name" value="Cytochrome c"/>
    <property type="match status" value="1"/>
</dbReference>
<dbReference type="GO" id="GO:0009276">
    <property type="term" value="C:Gram-negative-bacterium-type cell wall"/>
    <property type="evidence" value="ECO:0007669"/>
    <property type="project" value="UniProtKB-UniRule"/>
</dbReference>
<evidence type="ECO:0000256" key="15">
    <source>
        <dbReference type="PIRSR" id="PIRSR000014-2"/>
    </source>
</evidence>
<protein>
    <recommendedName>
        <fullName evidence="13">Cytochrome c-type protein</fullName>
    </recommendedName>
</protein>
<evidence type="ECO:0000313" key="24">
    <source>
        <dbReference type="Proteomes" id="UP000323129"/>
    </source>
</evidence>
<feature type="binding site" description="covalent" evidence="14">
    <location>
        <position position="162"/>
    </location>
    <ligand>
        <name>heme</name>
        <dbReference type="ChEBI" id="CHEBI:30413"/>
        <label>4</label>
    </ligand>
</feature>
<dbReference type="RefSeq" id="WP_005339847.1">
    <property type="nucleotide sequence ID" value="NZ_AP022281.1"/>
</dbReference>
<evidence type="ECO:0000256" key="12">
    <source>
        <dbReference type="ARBA" id="ARBA00023136"/>
    </source>
</evidence>
<dbReference type="SUPFAM" id="SSF48695">
    <property type="entry name" value="Multiheme cytochromes"/>
    <property type="match status" value="1"/>
</dbReference>
<reference evidence="17 22" key="1">
    <citation type="journal article" date="2016" name="J. Clin. Microbiol.">
        <title>Detection and Whole-Genome Sequencing of Carbapenemase-Producing Aeromonas hydrophila Isolates from Routine Perirectal Surveillance Culture.</title>
        <authorList>
            <person name="Hughes H.Y."/>
            <person name="Conlan S.P."/>
            <person name="Lau A.F."/>
            <person name="Dekker J.P."/>
            <person name="Michelin A.V."/>
            <person name="Youn J.H."/>
            <person name="Henderson D.K."/>
            <person name="Frank K.M."/>
            <person name="Segre J.A."/>
            <person name="Palmore T.N."/>
        </authorList>
    </citation>
    <scope>NUCLEOTIDE SEQUENCE [LARGE SCALE GENOMIC DNA]</scope>
    <source>
        <strain evidence="17 22">AVNIH1</strain>
    </source>
</reference>
<keyword evidence="9 13" id="KW-0249">Electron transport</keyword>
<evidence type="ECO:0000256" key="13">
    <source>
        <dbReference type="PIRNR" id="PIRNR000014"/>
    </source>
</evidence>
<evidence type="ECO:0000256" key="1">
    <source>
        <dbReference type="ARBA" id="ARBA00004249"/>
    </source>
</evidence>
<evidence type="ECO:0000256" key="7">
    <source>
        <dbReference type="ARBA" id="ARBA00022692"/>
    </source>
</evidence>
<reference evidence="21 25" key="4">
    <citation type="submission" date="2019-10" db="EMBL/GenBank/DDBJ databases">
        <authorList>
            <person name="Karimi E."/>
        </authorList>
    </citation>
    <scope>NUCLEOTIDE SEQUENCE [LARGE SCALE GENOMIC DNA]</scope>
    <source>
        <strain evidence="21">Aeromonas sp. 8C</strain>
    </source>
</reference>
<feature type="binding site" description="covalent" evidence="14">
    <location>
        <position position="130"/>
    </location>
    <ligand>
        <name>heme</name>
        <dbReference type="ChEBI" id="CHEBI:30413"/>
        <label>3</label>
    </ligand>
</feature>
<dbReference type="Proteomes" id="UP000323129">
    <property type="component" value="Unassembled WGS sequence"/>
</dbReference>
<dbReference type="AlphaFoldDB" id="A0A165STT2"/>
<keyword evidence="7" id="KW-0812">Transmembrane</keyword>
<dbReference type="Pfam" id="PF03264">
    <property type="entry name" value="Cytochrom_NNT"/>
    <property type="match status" value="1"/>
</dbReference>
<feature type="binding site" description="covalent" evidence="14">
    <location>
        <position position="326"/>
    </location>
    <ligand>
        <name>heme</name>
        <dbReference type="ChEBI" id="CHEBI:30413"/>
        <label>5</label>
    </ligand>
</feature>
<dbReference type="GeneID" id="60846273"/>
<dbReference type="GO" id="GO:0009061">
    <property type="term" value="P:anaerobic respiration"/>
    <property type="evidence" value="ECO:0007669"/>
    <property type="project" value="TreeGrafter"/>
</dbReference>
<dbReference type="GO" id="GO:0005506">
    <property type="term" value="F:iron ion binding"/>
    <property type="evidence" value="ECO:0007669"/>
    <property type="project" value="UniProtKB-UniRule"/>
</dbReference>
<evidence type="ECO:0000256" key="4">
    <source>
        <dbReference type="ARBA" id="ARBA00022475"/>
    </source>
</evidence>
<dbReference type="Proteomes" id="UP000076809">
    <property type="component" value="Chromosome"/>
</dbReference>
<dbReference type="PANTHER" id="PTHR30333:SF3">
    <property type="entry name" value="CYTOCHROME C-TYPE PROTEIN TORY"/>
    <property type="match status" value="1"/>
</dbReference>
<keyword evidence="10" id="KW-1133">Transmembrane helix</keyword>
<feature type="binding site" description="covalent" evidence="14">
    <location>
        <position position="44"/>
    </location>
    <ligand>
        <name>heme</name>
        <dbReference type="ChEBI" id="CHEBI:30413"/>
        <label>1</label>
    </ligand>
</feature>
<evidence type="ECO:0000256" key="11">
    <source>
        <dbReference type="ARBA" id="ARBA00023004"/>
    </source>
</evidence>
<dbReference type="GO" id="GO:0009055">
    <property type="term" value="F:electron transfer activity"/>
    <property type="evidence" value="ECO:0007669"/>
    <property type="project" value="UniProtKB-UniRule"/>
</dbReference>
<dbReference type="PIRSF" id="PIRSF000014">
    <property type="entry name" value="4_hem_cytch_TorC"/>
    <property type="match status" value="1"/>
</dbReference>
<sequence>MIGKLIRKTWFWLLLLGALLGVAALGVTVTVLHKTSSTEFCVSCHSMQTPLAEYQGSVHFQNTKGIRAECADCHIPGDPTSYLWTKIRAVKDIYHEAIGTLDTPEKYEAHKLRMAQSVWDELKANDSATCRSCHSYEAMDILAQRPNARAEHPVAIKEGQTCIDCHRGVAHIMPDMSGLAAAGASELAQAAAQTPANVTTRYAIATTPLFLDAAAKTDEGTLMPSTKVEVLANENGRAKVQIEGWQQDGVSEVFYAAPGKRILSVLVGDAAKKALVTGQSETDSATNLTWHQVKLTAWVDQSQLIGDQGKLWQYASTLMSNNCTGCHGLTALDHFNANQWIGVIKGMESRTSLTPEQARMLTQYVQKHASDMSAAH</sequence>
<keyword evidence="12 13" id="KW-0472">Membrane</keyword>
<evidence type="ECO:0000313" key="23">
    <source>
        <dbReference type="Proteomes" id="UP000309618"/>
    </source>
</evidence>
<evidence type="ECO:0000256" key="14">
    <source>
        <dbReference type="PIRSR" id="PIRSR000014-1"/>
    </source>
</evidence>
<reference evidence="18" key="5">
    <citation type="submission" date="2022-08" db="EMBL/GenBank/DDBJ databases">
        <title>A global survey of hypervirulent Aeromonas hydrophila identified this emerging pathogen in farmed fish in the lower Mekong River basin.</title>
        <authorList>
            <person name="Xu T."/>
            <person name="Rasmussen-Ivey C.R."/>
            <person name="Moen F.S."/>
            <person name="Fernandez Bravo A."/>
            <person name="Lamy B."/>
            <person name="Beaz-Hidalgo R."/>
            <person name="Khan C.D."/>
            <person name="Castro Escarpulli G."/>
            <person name="Yasin I.S.M."/>
            <person name="Figueras M.J."/>
            <person name="Azzam Sayuti M."/>
            <person name="Karim M.M."/>
            <person name="Alam K.M."/>
            <person name="Le T.T.T."/>
            <person name="Thao N.H.P."/>
            <person name="Addo S."/>
            <person name="Duodu S."/>
            <person name="Ali S."/>
            <person name="Mey S."/>
            <person name="Somony T."/>
            <person name="Liles M.R."/>
        </authorList>
    </citation>
    <scope>NUCLEOTIDE SEQUENCE</scope>
    <source>
        <strain evidence="18">0.14</strain>
    </source>
</reference>
<feature type="binding site" description="covalent" evidence="14">
    <location>
        <position position="70"/>
    </location>
    <ligand>
        <name>heme</name>
        <dbReference type="ChEBI" id="CHEBI:30413"/>
        <label>2</label>
    </ligand>
</feature>
<reference evidence="19 23" key="3">
    <citation type="submission" date="2019-04" db="EMBL/GenBank/DDBJ databases">
        <title>Comparative genomics of Aeromonas veronii strains pathogenic to fish.</title>
        <authorList>
            <person name="Cascarano M.C."/>
            <person name="Smyrli M."/>
            <person name="Katharios P."/>
        </authorList>
    </citation>
    <scope>NUCLEOTIDE SEQUENCE [LARGE SCALE GENOMIC DNA]</scope>
    <source>
        <strain evidence="19 23">XU1</strain>
    </source>
</reference>
<dbReference type="EMBL" id="CP014774">
    <property type="protein sequence ID" value="ANB53165.1"/>
    <property type="molecule type" value="Genomic_DNA"/>
</dbReference>
<dbReference type="InterPro" id="IPR036280">
    <property type="entry name" value="Multihaem_cyt_sf"/>
</dbReference>